<name>A0A4U1BYS5_9SPHI</name>
<dbReference type="PRINTS" id="PR00134">
    <property type="entry name" value="GLHYDRLASE10"/>
</dbReference>
<keyword evidence="5" id="KW-0677">Repeat</keyword>
<feature type="signal peptide" evidence="12">
    <location>
        <begin position="1"/>
        <end position="20"/>
    </location>
</feature>
<dbReference type="PROSITE" id="PS51760">
    <property type="entry name" value="GH10_2"/>
    <property type="match status" value="1"/>
</dbReference>
<comment type="similarity">
    <text evidence="2 11">Belongs to the glycosyl hydrolase 10 (cellulase F) family.</text>
</comment>
<keyword evidence="4 12" id="KW-0732">Signal</keyword>
<dbReference type="SUPFAM" id="SSF51445">
    <property type="entry name" value="(Trans)glycosidases"/>
    <property type="match status" value="1"/>
</dbReference>
<protein>
    <recommendedName>
        <fullName evidence="11">Beta-xylanase</fullName>
        <ecNumber evidence="11">3.2.1.8</ecNumber>
    </recommendedName>
</protein>
<dbReference type="PROSITE" id="PS00591">
    <property type="entry name" value="GH10_1"/>
    <property type="match status" value="1"/>
</dbReference>
<evidence type="ECO:0000256" key="7">
    <source>
        <dbReference type="ARBA" id="ARBA00023277"/>
    </source>
</evidence>
<dbReference type="Proteomes" id="UP000310477">
    <property type="component" value="Unassembled WGS sequence"/>
</dbReference>
<dbReference type="GO" id="GO:0031176">
    <property type="term" value="F:endo-1,4-beta-xylanase activity"/>
    <property type="evidence" value="ECO:0007669"/>
    <property type="project" value="UniProtKB-EC"/>
</dbReference>
<feature type="active site" description="Nucleophile" evidence="10">
    <location>
        <position position="441"/>
    </location>
</feature>
<dbReference type="RefSeq" id="WP_136878440.1">
    <property type="nucleotide sequence ID" value="NZ_SWBO01000016.1"/>
</dbReference>
<evidence type="ECO:0000256" key="2">
    <source>
        <dbReference type="ARBA" id="ARBA00007495"/>
    </source>
</evidence>
<keyword evidence="8 11" id="KW-0326">Glycosidase</keyword>
<dbReference type="PROSITE" id="PS51257">
    <property type="entry name" value="PROKAR_LIPOPROTEIN"/>
    <property type="match status" value="1"/>
</dbReference>
<dbReference type="OrthoDB" id="1032269at2"/>
<evidence type="ECO:0000256" key="4">
    <source>
        <dbReference type="ARBA" id="ARBA00022729"/>
    </source>
</evidence>
<evidence type="ECO:0000256" key="5">
    <source>
        <dbReference type="ARBA" id="ARBA00022737"/>
    </source>
</evidence>
<dbReference type="Gene3D" id="3.20.20.80">
    <property type="entry name" value="Glycosidases"/>
    <property type="match status" value="2"/>
</dbReference>
<dbReference type="InterPro" id="IPR044846">
    <property type="entry name" value="GH10"/>
</dbReference>
<evidence type="ECO:0000313" key="15">
    <source>
        <dbReference type="Proteomes" id="UP000310477"/>
    </source>
</evidence>
<comment type="catalytic activity">
    <reaction evidence="1 11">
        <text>Endohydrolysis of (1-&gt;4)-beta-D-xylosidic linkages in xylans.</text>
        <dbReference type="EC" id="3.2.1.8"/>
    </reaction>
</comment>
<dbReference type="InterPro" id="IPR017853">
    <property type="entry name" value="GH"/>
</dbReference>
<evidence type="ECO:0000256" key="6">
    <source>
        <dbReference type="ARBA" id="ARBA00022801"/>
    </source>
</evidence>
<dbReference type="SUPFAM" id="SSF49785">
    <property type="entry name" value="Galactose-binding domain-like"/>
    <property type="match status" value="1"/>
</dbReference>
<organism evidence="14 15">
    <name type="scientific">Pedobacter cryotolerans</name>
    <dbReference type="NCBI Taxonomy" id="2571270"/>
    <lineage>
        <taxon>Bacteria</taxon>
        <taxon>Pseudomonadati</taxon>
        <taxon>Bacteroidota</taxon>
        <taxon>Sphingobacteriia</taxon>
        <taxon>Sphingobacteriales</taxon>
        <taxon>Sphingobacteriaceae</taxon>
        <taxon>Pedobacter</taxon>
    </lineage>
</organism>
<dbReference type="Pfam" id="PF02018">
    <property type="entry name" value="CBM_4_9"/>
    <property type="match status" value="1"/>
</dbReference>
<evidence type="ECO:0000256" key="1">
    <source>
        <dbReference type="ARBA" id="ARBA00000681"/>
    </source>
</evidence>
<feature type="domain" description="GH10" evidence="13">
    <location>
        <begin position="37"/>
        <end position="527"/>
    </location>
</feature>
<dbReference type="EC" id="3.2.1.8" evidence="11"/>
<evidence type="ECO:0000256" key="11">
    <source>
        <dbReference type="RuleBase" id="RU361174"/>
    </source>
</evidence>
<dbReference type="Gene3D" id="2.60.120.260">
    <property type="entry name" value="Galactose-binding domain-like"/>
    <property type="match status" value="1"/>
</dbReference>
<evidence type="ECO:0000256" key="9">
    <source>
        <dbReference type="ARBA" id="ARBA00023326"/>
    </source>
</evidence>
<dbReference type="InterPro" id="IPR001000">
    <property type="entry name" value="GH10_dom"/>
</dbReference>
<evidence type="ECO:0000259" key="13">
    <source>
        <dbReference type="PROSITE" id="PS51760"/>
    </source>
</evidence>
<dbReference type="EMBL" id="SWBO01000016">
    <property type="protein sequence ID" value="TKB96608.1"/>
    <property type="molecule type" value="Genomic_DNA"/>
</dbReference>
<proteinExistence type="inferred from homology"/>
<gene>
    <name evidence="14" type="ORF">FA045_17835</name>
</gene>
<feature type="chain" id="PRO_5020701217" description="Beta-xylanase" evidence="12">
    <location>
        <begin position="21"/>
        <end position="531"/>
    </location>
</feature>
<keyword evidence="15" id="KW-1185">Reference proteome</keyword>
<comment type="caution">
    <text evidence="14">The sequence shown here is derived from an EMBL/GenBank/DDBJ whole genome shotgun (WGS) entry which is preliminary data.</text>
</comment>
<sequence length="531" mass="57592">MKKKLIQSLTLLSVTMILTASCKKEAEFNSLNEGNFTDTAGTLKGVAPFPIGFAVDNSAFANDPRYKSTIVREASIITFENAMKYGSIVRDNGEFNFAAADALASAATAAGLSIHGHTLVWHSQQNLTYLNSLGGSPAPVVVNLLNNGGFELGTGTTFTNWSAYNGAASFSSGTGGEVRTGARSLKATVAAAGQSFNVQLASDLMPTKVGVRYKFSFYIKAAAPAGRMRVSTGPSAQYQGDQTIGTDWQLINYEFEARDANTRVLLDLGAVANTYFIDDATFVDATPVPAPDLGQVRVRVDAAMKNYIQGLINRYKTRGVKSWDVVNEVFADDGNLRTGPNTGTTYHWFSTLGRNYIADAFKYAREADASAELYINDYNLEQNDQVKVDSLIRFVTRLKSQGIPIDGIGTQMHINTNSSRAGIINSLRKLGATGLKVKITELDIRVNVANATTYSPSSFTLALQAEMYQFVIAQYMKYVPAPQRAGITIWGVDDPKGWLNTAVRPEYALLFNADYSKKPAYSAVKQALQGK</sequence>
<dbReference type="GO" id="GO:0045493">
    <property type="term" value="P:xylan catabolic process"/>
    <property type="evidence" value="ECO:0007669"/>
    <property type="project" value="UniProtKB-KW"/>
</dbReference>
<dbReference type="SMART" id="SM00633">
    <property type="entry name" value="Glyco_10"/>
    <property type="match status" value="1"/>
</dbReference>
<dbReference type="InterPro" id="IPR003305">
    <property type="entry name" value="CenC_carb-bd"/>
</dbReference>
<dbReference type="PANTHER" id="PTHR31490">
    <property type="entry name" value="GLYCOSYL HYDROLASE"/>
    <property type="match status" value="1"/>
</dbReference>
<keyword evidence="3" id="KW-0858">Xylan degradation</keyword>
<dbReference type="InterPro" id="IPR008979">
    <property type="entry name" value="Galactose-bd-like_sf"/>
</dbReference>
<evidence type="ECO:0000313" key="14">
    <source>
        <dbReference type="EMBL" id="TKB96608.1"/>
    </source>
</evidence>
<evidence type="ECO:0000256" key="8">
    <source>
        <dbReference type="ARBA" id="ARBA00023295"/>
    </source>
</evidence>
<evidence type="ECO:0000256" key="10">
    <source>
        <dbReference type="PROSITE-ProRule" id="PRU10061"/>
    </source>
</evidence>
<dbReference type="Pfam" id="PF00331">
    <property type="entry name" value="Glyco_hydro_10"/>
    <property type="match status" value="2"/>
</dbReference>
<dbReference type="InterPro" id="IPR031158">
    <property type="entry name" value="GH10_AS"/>
</dbReference>
<keyword evidence="6 11" id="KW-0378">Hydrolase</keyword>
<keyword evidence="7 11" id="KW-0119">Carbohydrate metabolism</keyword>
<evidence type="ECO:0000256" key="3">
    <source>
        <dbReference type="ARBA" id="ARBA00022651"/>
    </source>
</evidence>
<reference evidence="14 15" key="1">
    <citation type="submission" date="2019-04" db="EMBL/GenBank/DDBJ databases">
        <title>Pedobacter sp. AR-2-6 sp. nov., isolated from Arctic soil.</title>
        <authorList>
            <person name="Dahal R.H."/>
            <person name="Kim D.-U."/>
        </authorList>
    </citation>
    <scope>NUCLEOTIDE SEQUENCE [LARGE SCALE GENOMIC DNA]</scope>
    <source>
        <strain evidence="14 15">AR-2-6</strain>
    </source>
</reference>
<dbReference type="PANTHER" id="PTHR31490:SF88">
    <property type="entry name" value="BETA-XYLANASE"/>
    <property type="match status" value="1"/>
</dbReference>
<accession>A0A4U1BYS5</accession>
<keyword evidence="9 11" id="KW-0624">Polysaccharide degradation</keyword>
<evidence type="ECO:0000256" key="12">
    <source>
        <dbReference type="SAM" id="SignalP"/>
    </source>
</evidence>
<dbReference type="AlphaFoldDB" id="A0A4U1BYS5"/>